<evidence type="ECO:0000313" key="3">
    <source>
        <dbReference type="Proteomes" id="UP000298493"/>
    </source>
</evidence>
<gene>
    <name evidence="2" type="ORF">E6O75_ATG10381</name>
</gene>
<reference evidence="2 3" key="1">
    <citation type="submission" date="2019-04" db="EMBL/GenBank/DDBJ databases">
        <title>High contiguity whole genome sequence and gene annotation resource for two Venturia nashicola isolates.</title>
        <authorList>
            <person name="Prokchorchik M."/>
            <person name="Won K."/>
            <person name="Lee Y."/>
            <person name="Choi E.D."/>
            <person name="Segonzac C."/>
            <person name="Sohn K.H."/>
        </authorList>
    </citation>
    <scope>NUCLEOTIDE SEQUENCE [LARGE SCALE GENOMIC DNA]</scope>
    <source>
        <strain evidence="2 3">PRI2</strain>
    </source>
</reference>
<comment type="caution">
    <text evidence="2">The sequence shown here is derived from an EMBL/GenBank/DDBJ whole genome shotgun (WGS) entry which is preliminary data.</text>
</comment>
<accession>A0A4Z1NNW3</accession>
<proteinExistence type="predicted"/>
<dbReference type="InterPro" id="IPR011051">
    <property type="entry name" value="RmlC_Cupin_sf"/>
</dbReference>
<dbReference type="SUPFAM" id="SSF51182">
    <property type="entry name" value="RmlC-like cupins"/>
    <property type="match status" value="1"/>
</dbReference>
<dbReference type="InterPro" id="IPR014710">
    <property type="entry name" value="RmlC-like_jellyroll"/>
</dbReference>
<evidence type="ECO:0000313" key="2">
    <source>
        <dbReference type="EMBL" id="TID17736.1"/>
    </source>
</evidence>
<keyword evidence="3" id="KW-1185">Reference proteome</keyword>
<dbReference type="PANTHER" id="PTHR36440">
    <property type="entry name" value="PUTATIVE (AFU_ORTHOLOGUE AFUA_8G07350)-RELATED"/>
    <property type="match status" value="1"/>
</dbReference>
<dbReference type="InterPro" id="IPR013096">
    <property type="entry name" value="Cupin_2"/>
</dbReference>
<dbReference type="STRING" id="86259.A0A4Z1NNW3"/>
<dbReference type="Gene3D" id="2.60.120.10">
    <property type="entry name" value="Jelly Rolls"/>
    <property type="match status" value="1"/>
</dbReference>
<sequence>MLSFLAVHPKRTKVAHLQTLSFDDGASSIEFKAPSDRYLVINRWPPAASEEQTMPGKAQCALSPRLHWHRYQTERFHVLAGTARFTLEREQILAKAGEIVNIPVGAFHTFCNASTTERMEIEFTLEPLTRKRDEAFFRNLQTYRDDTRKAGMRPSWPQILLFMRKGDTFLALPGPKVIAKPLAVLIHFVGGVVIGKWLLGYSDTYPEYSHPSTE</sequence>
<protein>
    <recommendedName>
        <fullName evidence="1">Cupin type-2 domain-containing protein</fullName>
    </recommendedName>
</protein>
<dbReference type="InterPro" id="IPR053146">
    <property type="entry name" value="QDO-like"/>
</dbReference>
<dbReference type="Proteomes" id="UP000298493">
    <property type="component" value="Unassembled WGS sequence"/>
</dbReference>
<dbReference type="AlphaFoldDB" id="A0A4Z1NNW3"/>
<name>A0A4Z1NNW3_9PEZI</name>
<organism evidence="2 3">
    <name type="scientific">Venturia nashicola</name>
    <dbReference type="NCBI Taxonomy" id="86259"/>
    <lineage>
        <taxon>Eukaryota</taxon>
        <taxon>Fungi</taxon>
        <taxon>Dikarya</taxon>
        <taxon>Ascomycota</taxon>
        <taxon>Pezizomycotina</taxon>
        <taxon>Dothideomycetes</taxon>
        <taxon>Pleosporomycetidae</taxon>
        <taxon>Venturiales</taxon>
        <taxon>Venturiaceae</taxon>
        <taxon>Venturia</taxon>
    </lineage>
</organism>
<evidence type="ECO:0000259" key="1">
    <source>
        <dbReference type="Pfam" id="PF07883"/>
    </source>
</evidence>
<dbReference type="EMBL" id="SNSC02000015">
    <property type="protein sequence ID" value="TID17736.1"/>
    <property type="molecule type" value="Genomic_DNA"/>
</dbReference>
<feature type="domain" description="Cupin type-2" evidence="1">
    <location>
        <begin position="64"/>
        <end position="119"/>
    </location>
</feature>
<dbReference type="PANTHER" id="PTHR36440:SF1">
    <property type="entry name" value="PUTATIVE (AFU_ORTHOLOGUE AFUA_8G07350)-RELATED"/>
    <property type="match status" value="1"/>
</dbReference>
<dbReference type="Pfam" id="PF07883">
    <property type="entry name" value="Cupin_2"/>
    <property type="match status" value="1"/>
</dbReference>